<dbReference type="GO" id="GO:0000156">
    <property type="term" value="F:phosphorelay response regulator activity"/>
    <property type="evidence" value="ECO:0007669"/>
    <property type="project" value="TreeGrafter"/>
</dbReference>
<dbReference type="Pfam" id="PF02954">
    <property type="entry name" value="HTH_8"/>
    <property type="match status" value="1"/>
</dbReference>
<protein>
    <submittedName>
        <fullName evidence="8">Response regulator</fullName>
    </submittedName>
</protein>
<evidence type="ECO:0000256" key="2">
    <source>
        <dbReference type="ARBA" id="ARBA00023012"/>
    </source>
</evidence>
<evidence type="ECO:0000256" key="1">
    <source>
        <dbReference type="ARBA" id="ARBA00022553"/>
    </source>
</evidence>
<dbReference type="RefSeq" id="WP_309204190.1">
    <property type="nucleotide sequence ID" value="NZ_CP133548.1"/>
</dbReference>
<feature type="domain" description="Response regulatory" evidence="7">
    <location>
        <begin position="9"/>
        <end position="123"/>
    </location>
</feature>
<keyword evidence="4" id="KW-0238">DNA-binding</keyword>
<dbReference type="Gene3D" id="1.10.10.60">
    <property type="entry name" value="Homeodomain-like"/>
    <property type="match status" value="1"/>
</dbReference>
<dbReference type="GO" id="GO:0005829">
    <property type="term" value="C:cytosol"/>
    <property type="evidence" value="ECO:0007669"/>
    <property type="project" value="TreeGrafter"/>
</dbReference>
<dbReference type="SUPFAM" id="SSF52172">
    <property type="entry name" value="CheY-like"/>
    <property type="match status" value="1"/>
</dbReference>
<evidence type="ECO:0000256" key="6">
    <source>
        <dbReference type="PROSITE-ProRule" id="PRU00169"/>
    </source>
</evidence>
<keyword evidence="5" id="KW-0804">Transcription</keyword>
<dbReference type="SMART" id="SM00448">
    <property type="entry name" value="REC"/>
    <property type="match status" value="1"/>
</dbReference>
<proteinExistence type="predicted"/>
<keyword evidence="2" id="KW-0902">Two-component regulatory system</keyword>
<feature type="modified residue" description="4-aspartylphosphate" evidence="6">
    <location>
        <position position="58"/>
    </location>
</feature>
<dbReference type="Gene3D" id="3.40.50.2300">
    <property type="match status" value="1"/>
</dbReference>
<dbReference type="InterPro" id="IPR011006">
    <property type="entry name" value="CheY-like_superfamily"/>
</dbReference>
<dbReference type="InterPro" id="IPR039420">
    <property type="entry name" value="WalR-like"/>
</dbReference>
<dbReference type="GO" id="GO:0006355">
    <property type="term" value="P:regulation of DNA-templated transcription"/>
    <property type="evidence" value="ECO:0007669"/>
    <property type="project" value="TreeGrafter"/>
</dbReference>
<organism evidence="8 9">
    <name type="scientific">Pleionea litopenaei</name>
    <dbReference type="NCBI Taxonomy" id="3070815"/>
    <lineage>
        <taxon>Bacteria</taxon>
        <taxon>Pseudomonadati</taxon>
        <taxon>Pseudomonadota</taxon>
        <taxon>Gammaproteobacteria</taxon>
        <taxon>Oceanospirillales</taxon>
        <taxon>Pleioneaceae</taxon>
        <taxon>Pleionea</taxon>
    </lineage>
</organism>
<gene>
    <name evidence="8" type="ORF">Q9312_08625</name>
</gene>
<evidence type="ECO:0000256" key="4">
    <source>
        <dbReference type="ARBA" id="ARBA00023125"/>
    </source>
</evidence>
<dbReference type="InterPro" id="IPR002197">
    <property type="entry name" value="HTH_Fis"/>
</dbReference>
<dbReference type="Proteomes" id="UP001239782">
    <property type="component" value="Chromosome"/>
</dbReference>
<evidence type="ECO:0000313" key="8">
    <source>
        <dbReference type="EMBL" id="WMS88965.1"/>
    </source>
</evidence>
<keyword evidence="9" id="KW-1185">Reference proteome</keyword>
<keyword evidence="3" id="KW-0805">Transcription regulation</keyword>
<accession>A0AA51RWP8</accession>
<evidence type="ECO:0000259" key="7">
    <source>
        <dbReference type="PROSITE" id="PS50110"/>
    </source>
</evidence>
<dbReference type="AlphaFoldDB" id="A0AA51RWP8"/>
<dbReference type="GO" id="GO:0032993">
    <property type="term" value="C:protein-DNA complex"/>
    <property type="evidence" value="ECO:0007669"/>
    <property type="project" value="TreeGrafter"/>
</dbReference>
<dbReference type="Pfam" id="PF00072">
    <property type="entry name" value="Response_reg"/>
    <property type="match status" value="1"/>
</dbReference>
<evidence type="ECO:0000313" key="9">
    <source>
        <dbReference type="Proteomes" id="UP001239782"/>
    </source>
</evidence>
<evidence type="ECO:0000256" key="3">
    <source>
        <dbReference type="ARBA" id="ARBA00023015"/>
    </source>
</evidence>
<dbReference type="PANTHER" id="PTHR48111">
    <property type="entry name" value="REGULATOR OF RPOS"/>
    <property type="match status" value="1"/>
</dbReference>
<dbReference type="PANTHER" id="PTHR48111:SF1">
    <property type="entry name" value="TWO-COMPONENT RESPONSE REGULATOR ORR33"/>
    <property type="match status" value="1"/>
</dbReference>
<dbReference type="PROSITE" id="PS50110">
    <property type="entry name" value="RESPONSE_REGULATORY"/>
    <property type="match status" value="1"/>
</dbReference>
<sequence length="187" mass="20941">MDLENASQPWLLIDDDAAFLSALSRRLSHRNFTVDTALDGFTALQRVKNQEYSNIVLDLNLTEESGLSLLPEIRSFQTTAKILILTGYASIATAVQAIKLGADQYLPKPATLQQILSALADTPEVSDNKSAESILVKSHEDYLTPEQLEWEHIQRTLHTHHGNVSATARALNMHRRTLQRKLNKKRG</sequence>
<dbReference type="GO" id="GO:0000976">
    <property type="term" value="F:transcription cis-regulatory region binding"/>
    <property type="evidence" value="ECO:0007669"/>
    <property type="project" value="TreeGrafter"/>
</dbReference>
<evidence type="ECO:0000256" key="5">
    <source>
        <dbReference type="ARBA" id="ARBA00023163"/>
    </source>
</evidence>
<dbReference type="InterPro" id="IPR009057">
    <property type="entry name" value="Homeodomain-like_sf"/>
</dbReference>
<dbReference type="InterPro" id="IPR001789">
    <property type="entry name" value="Sig_transdc_resp-reg_receiver"/>
</dbReference>
<reference evidence="8 9" key="1">
    <citation type="submission" date="2023-08" db="EMBL/GenBank/DDBJ databases">
        <title>Pleionea litopenaei sp. nov., isolated from stomach of juvenile Litopenaeus vannamei.</title>
        <authorList>
            <person name="Rho A.M."/>
            <person name="Hwang C.Y."/>
        </authorList>
    </citation>
    <scope>NUCLEOTIDE SEQUENCE [LARGE SCALE GENOMIC DNA]</scope>
    <source>
        <strain evidence="8 9">HL-JVS1</strain>
    </source>
</reference>
<dbReference type="EMBL" id="CP133548">
    <property type="protein sequence ID" value="WMS88965.1"/>
    <property type="molecule type" value="Genomic_DNA"/>
</dbReference>
<dbReference type="SUPFAM" id="SSF46689">
    <property type="entry name" value="Homeodomain-like"/>
    <property type="match status" value="1"/>
</dbReference>
<name>A0AA51RWP8_9GAMM</name>
<keyword evidence="1 6" id="KW-0597">Phosphoprotein</keyword>
<dbReference type="KEGG" id="plei:Q9312_08625"/>